<proteinExistence type="predicted"/>
<gene>
    <name evidence="2" type="ORF">ACFPZN_06955</name>
</gene>
<comment type="caution">
    <text evidence="2">The sequence shown here is derived from an EMBL/GenBank/DDBJ whole genome shotgun (WGS) entry which is preliminary data.</text>
</comment>
<dbReference type="SUPFAM" id="SSF56349">
    <property type="entry name" value="DNA breaking-rejoining enzymes"/>
    <property type="match status" value="1"/>
</dbReference>
<dbReference type="Gene3D" id="1.10.150.130">
    <property type="match status" value="1"/>
</dbReference>
<dbReference type="EMBL" id="JBHSON010000007">
    <property type="protein sequence ID" value="MFC5745338.1"/>
    <property type="molecule type" value="Genomic_DNA"/>
</dbReference>
<accession>A0ABW0ZS06</accession>
<dbReference type="InterPro" id="IPR010998">
    <property type="entry name" value="Integrase_recombinase_N"/>
</dbReference>
<evidence type="ECO:0000313" key="2">
    <source>
        <dbReference type="EMBL" id="MFC5745338.1"/>
    </source>
</evidence>
<dbReference type="Proteomes" id="UP001596074">
    <property type="component" value="Unassembled WGS sequence"/>
</dbReference>
<sequence>MITTNRILAEKHVIPLIGKTNLKDLSADDVDDWLDGLTEVLSTRSLQGVHSILKRAVRQAQARDEIVPNWSLRPRAGADVRARRSPSTKP</sequence>
<evidence type="ECO:0000313" key="3">
    <source>
        <dbReference type="Proteomes" id="UP001596074"/>
    </source>
</evidence>
<keyword evidence="1" id="KW-0238">DNA-binding</keyword>
<reference evidence="3" key="1">
    <citation type="journal article" date="2019" name="Int. J. Syst. Evol. Microbiol.">
        <title>The Global Catalogue of Microorganisms (GCM) 10K type strain sequencing project: providing services to taxonomists for standard genome sequencing and annotation.</title>
        <authorList>
            <consortium name="The Broad Institute Genomics Platform"/>
            <consortium name="The Broad Institute Genome Sequencing Center for Infectious Disease"/>
            <person name="Wu L."/>
            <person name="Ma J."/>
        </authorList>
    </citation>
    <scope>NUCLEOTIDE SEQUENCE [LARGE SCALE GENOMIC DNA]</scope>
    <source>
        <strain evidence="3">KCTC 42087</strain>
    </source>
</reference>
<evidence type="ECO:0008006" key="4">
    <source>
        <dbReference type="Google" id="ProtNLM"/>
    </source>
</evidence>
<evidence type="ECO:0000256" key="1">
    <source>
        <dbReference type="ARBA" id="ARBA00023125"/>
    </source>
</evidence>
<protein>
    <recommendedName>
        <fullName evidence="4">Core-binding (CB) domain-containing protein</fullName>
    </recommendedName>
</protein>
<name>A0ABW0ZS06_9ACTN</name>
<keyword evidence="3" id="KW-1185">Reference proteome</keyword>
<dbReference type="InterPro" id="IPR011010">
    <property type="entry name" value="DNA_brk_join_enz"/>
</dbReference>
<dbReference type="RefSeq" id="WP_378280961.1">
    <property type="nucleotide sequence ID" value="NZ_JBHSON010000007.1"/>
</dbReference>
<organism evidence="2 3">
    <name type="scientific">Actinomadura rugatobispora</name>
    <dbReference type="NCBI Taxonomy" id="1994"/>
    <lineage>
        <taxon>Bacteria</taxon>
        <taxon>Bacillati</taxon>
        <taxon>Actinomycetota</taxon>
        <taxon>Actinomycetes</taxon>
        <taxon>Streptosporangiales</taxon>
        <taxon>Thermomonosporaceae</taxon>
        <taxon>Actinomadura</taxon>
    </lineage>
</organism>